<dbReference type="OMA" id="LFFGFWR"/>
<dbReference type="eggNOG" id="ENOG502RV66">
    <property type="taxonomic scope" value="Eukaryota"/>
</dbReference>
<gene>
    <name evidence="10" type="ORF">SCHCODRAFT_230877</name>
</gene>
<comment type="subcellular location">
    <subcellularLocation>
        <location evidence="1">Membrane</location>
        <topology evidence="1">Single-pass membrane protein</topology>
    </subcellularLocation>
</comment>
<dbReference type="STRING" id="578458.D8PKE0"/>
<evidence type="ECO:0000256" key="5">
    <source>
        <dbReference type="ARBA" id="ARBA00022989"/>
    </source>
</evidence>
<dbReference type="AlphaFoldDB" id="D8PKE0"/>
<dbReference type="EMBL" id="GL377302">
    <property type="protein sequence ID" value="EFJ01931.1"/>
    <property type="molecule type" value="Genomic_DNA"/>
</dbReference>
<dbReference type="GO" id="GO:0016020">
    <property type="term" value="C:membrane"/>
    <property type="evidence" value="ECO:0007669"/>
    <property type="project" value="UniProtKB-SubCell"/>
</dbReference>
<proteinExistence type="predicted"/>
<dbReference type="InterPro" id="IPR007657">
    <property type="entry name" value="Glycosyltransferase_61"/>
</dbReference>
<dbReference type="RefSeq" id="XP_003036833.1">
    <property type="nucleotide sequence ID" value="XM_003036787.1"/>
</dbReference>
<evidence type="ECO:0000256" key="4">
    <source>
        <dbReference type="ARBA" id="ARBA00022692"/>
    </source>
</evidence>
<keyword evidence="3" id="KW-0808">Transferase</keyword>
<dbReference type="Pfam" id="PF04577">
    <property type="entry name" value="Glyco_transf_61"/>
    <property type="match status" value="1"/>
</dbReference>
<dbReference type="GO" id="GO:0005783">
    <property type="term" value="C:endoplasmic reticulum"/>
    <property type="evidence" value="ECO:0007669"/>
    <property type="project" value="TreeGrafter"/>
</dbReference>
<evidence type="ECO:0000313" key="11">
    <source>
        <dbReference type="Proteomes" id="UP000007431"/>
    </source>
</evidence>
<evidence type="ECO:0000259" key="9">
    <source>
        <dbReference type="Pfam" id="PF04577"/>
    </source>
</evidence>
<keyword evidence="2" id="KW-0328">Glycosyltransferase</keyword>
<dbReference type="PANTHER" id="PTHR20961:SF38">
    <property type="entry name" value="PROTEIN O-LINKED-MANNOSE BETA-1,4-N-ACETYLGLUCOSAMINYLTRANSFERASE 2"/>
    <property type="match status" value="1"/>
</dbReference>
<keyword evidence="7" id="KW-0325">Glycoprotein</keyword>
<feature type="chain" id="PRO_5003120101" description="Glycosyltransferase 61 catalytic domain-containing protein" evidence="8">
    <location>
        <begin position="28"/>
        <end position="438"/>
    </location>
</feature>
<evidence type="ECO:0000256" key="1">
    <source>
        <dbReference type="ARBA" id="ARBA00004167"/>
    </source>
</evidence>
<feature type="signal peptide" evidence="8">
    <location>
        <begin position="1"/>
        <end position="27"/>
    </location>
</feature>
<dbReference type="GeneID" id="9589214"/>
<keyword evidence="4" id="KW-0812">Transmembrane</keyword>
<dbReference type="GO" id="GO:0097363">
    <property type="term" value="F:protein O-acetylglucosaminyltransferase activity"/>
    <property type="evidence" value="ECO:0007669"/>
    <property type="project" value="TreeGrafter"/>
</dbReference>
<evidence type="ECO:0000313" key="10">
    <source>
        <dbReference type="EMBL" id="EFJ01931.1"/>
    </source>
</evidence>
<feature type="domain" description="Glycosyltransferase 61 catalytic" evidence="9">
    <location>
        <begin position="218"/>
        <end position="401"/>
    </location>
</feature>
<name>D8PKE0_SCHCM</name>
<evidence type="ECO:0000256" key="3">
    <source>
        <dbReference type="ARBA" id="ARBA00022679"/>
    </source>
</evidence>
<keyword evidence="6" id="KW-0472">Membrane</keyword>
<dbReference type="HOGENOM" id="CLU_033167_0_0_1"/>
<protein>
    <recommendedName>
        <fullName evidence="9">Glycosyltransferase 61 catalytic domain-containing protein</fullName>
    </recommendedName>
</protein>
<evidence type="ECO:0000256" key="6">
    <source>
        <dbReference type="ARBA" id="ARBA00023136"/>
    </source>
</evidence>
<dbReference type="PANTHER" id="PTHR20961">
    <property type="entry name" value="GLYCOSYLTRANSFERASE"/>
    <property type="match status" value="1"/>
</dbReference>
<dbReference type="InParanoid" id="D8PKE0"/>
<dbReference type="Proteomes" id="UP000007431">
    <property type="component" value="Unassembled WGS sequence"/>
</dbReference>
<dbReference type="GO" id="GO:0035269">
    <property type="term" value="P:protein O-linked glycosylation via mannose"/>
    <property type="evidence" value="ECO:0007669"/>
    <property type="project" value="TreeGrafter"/>
</dbReference>
<evidence type="ECO:0000256" key="7">
    <source>
        <dbReference type="ARBA" id="ARBA00023180"/>
    </source>
</evidence>
<keyword evidence="11" id="KW-1185">Reference proteome</keyword>
<dbReference type="VEuPathDB" id="FungiDB:SCHCODRAFT_0230877"/>
<dbReference type="InterPro" id="IPR049625">
    <property type="entry name" value="Glyco_transf_61_cat"/>
</dbReference>
<sequence length="438" mass="50601">MPTRRELLIVCLLLVGLILLSRPSTEGFRIQNPFRSDEGGDALNSIIPDFLDDIEKHGGTVNGKLWDTQLVWRGGRVPETTVAAHTHGWTVLDKLYIKNGTMYIVSDHRASVPDLKEIMSKGMFVKNGPEEERKRLPTSEDIQVISTREAKRLFGTSAQIIDGVTWLVNDPPQFITHYYHWAAELWFGLWRTYSSLDINIAKDGKTHLKAPRRLMFHHLDAHHWRDYADMNQFVVRSTVPSITMEFVDDWRDRAEMDRAFVFDRVLIEDRSTAFLSKEVQRYQRIVANAFQMPGSVNWWMTVRNNVIEAAGVHRSVGEGLTGKPVITYISRQTWGRRMLKPEDHDRLVQELYKLRDTYGYEVNVVSMDKLSRMQQIQLAARTTIMMGVHGNGLTSLIWMNSSPRATVMEFFFPGGFAYDYEYTSRAMGLTHYGFWNNE</sequence>
<dbReference type="KEGG" id="scm:SCHCO_0230877"/>
<keyword evidence="8" id="KW-0732">Signal</keyword>
<evidence type="ECO:0000256" key="8">
    <source>
        <dbReference type="SAM" id="SignalP"/>
    </source>
</evidence>
<keyword evidence="5" id="KW-1133">Transmembrane helix</keyword>
<organism evidence="11">
    <name type="scientific">Schizophyllum commune (strain H4-8 / FGSC 9210)</name>
    <name type="common">Split gill fungus</name>
    <dbReference type="NCBI Taxonomy" id="578458"/>
    <lineage>
        <taxon>Eukaryota</taxon>
        <taxon>Fungi</taxon>
        <taxon>Dikarya</taxon>
        <taxon>Basidiomycota</taxon>
        <taxon>Agaricomycotina</taxon>
        <taxon>Agaricomycetes</taxon>
        <taxon>Agaricomycetidae</taxon>
        <taxon>Agaricales</taxon>
        <taxon>Schizophyllaceae</taxon>
        <taxon>Schizophyllum</taxon>
    </lineage>
</organism>
<evidence type="ECO:0000256" key="2">
    <source>
        <dbReference type="ARBA" id="ARBA00022676"/>
    </source>
</evidence>
<dbReference type="OrthoDB" id="529273at2759"/>
<reference evidence="10 11" key="1">
    <citation type="journal article" date="2010" name="Nat. Biotechnol.">
        <title>Genome sequence of the model mushroom Schizophyllum commune.</title>
        <authorList>
            <person name="Ohm R.A."/>
            <person name="de Jong J.F."/>
            <person name="Lugones L.G."/>
            <person name="Aerts A."/>
            <person name="Kothe E."/>
            <person name="Stajich J.E."/>
            <person name="de Vries R.P."/>
            <person name="Record E."/>
            <person name="Levasseur A."/>
            <person name="Baker S.E."/>
            <person name="Bartholomew K.A."/>
            <person name="Coutinho P.M."/>
            <person name="Erdmann S."/>
            <person name="Fowler T.J."/>
            <person name="Gathman A.C."/>
            <person name="Lombard V."/>
            <person name="Henrissat B."/>
            <person name="Knabe N."/>
            <person name="Kuees U."/>
            <person name="Lilly W.W."/>
            <person name="Lindquist E."/>
            <person name="Lucas S."/>
            <person name="Magnuson J.K."/>
            <person name="Piumi F."/>
            <person name="Raudaskoski M."/>
            <person name="Salamov A."/>
            <person name="Schmutz J."/>
            <person name="Schwarze F.W.M.R."/>
            <person name="vanKuyk P.A."/>
            <person name="Horton J.S."/>
            <person name="Grigoriev I.V."/>
            <person name="Woesten H.A.B."/>
        </authorList>
    </citation>
    <scope>NUCLEOTIDE SEQUENCE [LARGE SCALE GENOMIC DNA]</scope>
    <source>
        <strain evidence="11">H4-8 / FGSC 9210</strain>
    </source>
</reference>
<accession>D8PKE0</accession>